<proteinExistence type="inferred from homology"/>
<keyword evidence="5" id="KW-0687">Ribonucleoprotein</keyword>
<comment type="similarity">
    <text evidence="2">Belongs to the eukaryotic ribosomal protein eS10 family.</text>
</comment>
<keyword evidence="3" id="KW-0963">Cytoplasm</keyword>
<dbReference type="AlphaFoldDB" id="A0AAD9DJB2"/>
<evidence type="ECO:0000256" key="5">
    <source>
        <dbReference type="ARBA" id="ARBA00023274"/>
    </source>
</evidence>
<dbReference type="GO" id="GO:0022627">
    <property type="term" value="C:cytosolic small ribosomal subunit"/>
    <property type="evidence" value="ECO:0007669"/>
    <property type="project" value="TreeGrafter"/>
</dbReference>
<sequence length="140" mass="15636">MFIPKANRIAVFSYLFREGVCVVKKDTVSPTHPHIEGATNLEVLNLMKSLQSKGYIRITFLGNTTTATSPLRELSTFVDTLPCLPRLFPPHTRRLPAVLRAVTVRMRSSLEERASLPSVVVETVNTVLVRVDSDVEVECK</sequence>
<evidence type="ECO:0000256" key="1">
    <source>
        <dbReference type="ARBA" id="ARBA00004496"/>
    </source>
</evidence>
<dbReference type="EMBL" id="JATAAI010000001">
    <property type="protein sequence ID" value="KAK1748244.1"/>
    <property type="molecule type" value="Genomic_DNA"/>
</dbReference>
<dbReference type="InterPro" id="IPR005326">
    <property type="entry name" value="Plectin_eS10_N"/>
</dbReference>
<dbReference type="GO" id="GO:0003735">
    <property type="term" value="F:structural constituent of ribosome"/>
    <property type="evidence" value="ECO:0007669"/>
    <property type="project" value="TreeGrafter"/>
</dbReference>
<evidence type="ECO:0000259" key="6">
    <source>
        <dbReference type="Pfam" id="PF03501"/>
    </source>
</evidence>
<evidence type="ECO:0000313" key="8">
    <source>
        <dbReference type="Proteomes" id="UP001224775"/>
    </source>
</evidence>
<evidence type="ECO:0000256" key="4">
    <source>
        <dbReference type="ARBA" id="ARBA00022980"/>
    </source>
</evidence>
<feature type="domain" description="Plectin/eS10 N-terminal" evidence="6">
    <location>
        <begin position="3"/>
        <end position="60"/>
    </location>
</feature>
<organism evidence="7 8">
    <name type="scientific">Skeletonema marinoi</name>
    <dbReference type="NCBI Taxonomy" id="267567"/>
    <lineage>
        <taxon>Eukaryota</taxon>
        <taxon>Sar</taxon>
        <taxon>Stramenopiles</taxon>
        <taxon>Ochrophyta</taxon>
        <taxon>Bacillariophyta</taxon>
        <taxon>Coscinodiscophyceae</taxon>
        <taxon>Thalassiosirophycidae</taxon>
        <taxon>Thalassiosirales</taxon>
        <taxon>Skeletonemataceae</taxon>
        <taxon>Skeletonema</taxon>
        <taxon>Skeletonema marinoi-dohrnii complex</taxon>
    </lineage>
</organism>
<evidence type="ECO:0000256" key="2">
    <source>
        <dbReference type="ARBA" id="ARBA00007278"/>
    </source>
</evidence>
<evidence type="ECO:0000313" key="7">
    <source>
        <dbReference type="EMBL" id="KAK1748244.1"/>
    </source>
</evidence>
<comment type="caution">
    <text evidence="7">The sequence shown here is derived from an EMBL/GenBank/DDBJ whole genome shotgun (WGS) entry which is preliminary data.</text>
</comment>
<dbReference type="PANTHER" id="PTHR12146">
    <property type="entry name" value="40S RIBOSOMAL PROTEIN S10"/>
    <property type="match status" value="1"/>
</dbReference>
<dbReference type="GO" id="GO:0003723">
    <property type="term" value="F:RNA binding"/>
    <property type="evidence" value="ECO:0007669"/>
    <property type="project" value="TreeGrafter"/>
</dbReference>
<accession>A0AAD9DJB2</accession>
<dbReference type="InterPro" id="IPR037447">
    <property type="entry name" value="Ribosomal_eS10"/>
</dbReference>
<reference evidence="7" key="1">
    <citation type="submission" date="2023-06" db="EMBL/GenBank/DDBJ databases">
        <title>Survivors Of The Sea: Transcriptome response of Skeletonema marinoi to long-term dormancy.</title>
        <authorList>
            <person name="Pinder M.I.M."/>
            <person name="Kourtchenko O."/>
            <person name="Robertson E.K."/>
            <person name="Larsson T."/>
            <person name="Maumus F."/>
            <person name="Osuna-Cruz C.M."/>
            <person name="Vancaester E."/>
            <person name="Stenow R."/>
            <person name="Vandepoele K."/>
            <person name="Ploug H."/>
            <person name="Bruchert V."/>
            <person name="Godhe A."/>
            <person name="Topel M."/>
        </authorList>
    </citation>
    <scope>NUCLEOTIDE SEQUENCE</scope>
    <source>
        <strain evidence="7">R05AC</strain>
    </source>
</reference>
<name>A0AAD9DJB2_9STRA</name>
<evidence type="ECO:0000256" key="3">
    <source>
        <dbReference type="ARBA" id="ARBA00022490"/>
    </source>
</evidence>
<keyword evidence="4 7" id="KW-0689">Ribosomal protein</keyword>
<keyword evidence="8" id="KW-1185">Reference proteome</keyword>
<comment type="subcellular location">
    <subcellularLocation>
        <location evidence="1">Cytoplasm</location>
    </subcellularLocation>
</comment>
<dbReference type="Proteomes" id="UP001224775">
    <property type="component" value="Unassembled WGS sequence"/>
</dbReference>
<dbReference type="Pfam" id="PF03501">
    <property type="entry name" value="S10_plectin"/>
    <property type="match status" value="1"/>
</dbReference>
<dbReference type="Gene3D" id="1.10.10.10">
    <property type="entry name" value="Winged helix-like DNA-binding domain superfamily/Winged helix DNA-binding domain"/>
    <property type="match status" value="1"/>
</dbReference>
<dbReference type="InterPro" id="IPR036388">
    <property type="entry name" value="WH-like_DNA-bd_sf"/>
</dbReference>
<dbReference type="PANTHER" id="PTHR12146:SF0">
    <property type="entry name" value="RIBOSOMAL PROTEIN S10"/>
    <property type="match status" value="1"/>
</dbReference>
<gene>
    <name evidence="7" type="ORF">QTG54_000183</name>
</gene>
<protein>
    <submittedName>
        <fullName evidence="7">40S ribosomal protein S10</fullName>
    </submittedName>
</protein>